<sequence length="52" mass="6141">MKGVTWTWQGFEEFTTSRGRRPARFFLRIRDITRLWGSTRNSQTTPSMSTNS</sequence>
<organism evidence="1 2">
    <name type="scientific">Aquarana catesbeiana</name>
    <name type="common">American bullfrog</name>
    <name type="synonym">Rana catesbeiana</name>
    <dbReference type="NCBI Taxonomy" id="8400"/>
    <lineage>
        <taxon>Eukaryota</taxon>
        <taxon>Metazoa</taxon>
        <taxon>Chordata</taxon>
        <taxon>Craniata</taxon>
        <taxon>Vertebrata</taxon>
        <taxon>Euteleostomi</taxon>
        <taxon>Amphibia</taxon>
        <taxon>Batrachia</taxon>
        <taxon>Anura</taxon>
        <taxon>Neobatrachia</taxon>
        <taxon>Ranoidea</taxon>
        <taxon>Ranidae</taxon>
        <taxon>Aquarana</taxon>
    </lineage>
</organism>
<keyword evidence="2" id="KW-1185">Reference proteome</keyword>
<accession>A0A2G9RI45</accession>
<dbReference type="Proteomes" id="UP000228934">
    <property type="component" value="Unassembled WGS sequence"/>
</dbReference>
<dbReference type="EMBL" id="KV940958">
    <property type="protein sequence ID" value="PIO27572.1"/>
    <property type="molecule type" value="Genomic_DNA"/>
</dbReference>
<protein>
    <submittedName>
        <fullName evidence="1">Uncharacterized protein</fullName>
    </submittedName>
</protein>
<dbReference type="AlphaFoldDB" id="A0A2G9RI45"/>
<gene>
    <name evidence="1" type="ORF">AB205_0149730</name>
</gene>
<evidence type="ECO:0000313" key="1">
    <source>
        <dbReference type="EMBL" id="PIO27572.1"/>
    </source>
</evidence>
<reference evidence="2" key="1">
    <citation type="journal article" date="2017" name="Nat. Commun.">
        <title>The North American bullfrog draft genome provides insight into hormonal regulation of long noncoding RNA.</title>
        <authorList>
            <person name="Hammond S.A."/>
            <person name="Warren R.L."/>
            <person name="Vandervalk B.P."/>
            <person name="Kucuk E."/>
            <person name="Khan H."/>
            <person name="Gibb E.A."/>
            <person name="Pandoh P."/>
            <person name="Kirk H."/>
            <person name="Zhao Y."/>
            <person name="Jones M."/>
            <person name="Mungall A.J."/>
            <person name="Coope R."/>
            <person name="Pleasance S."/>
            <person name="Moore R.A."/>
            <person name="Holt R.A."/>
            <person name="Round J.M."/>
            <person name="Ohora S."/>
            <person name="Walle B.V."/>
            <person name="Veldhoen N."/>
            <person name="Helbing C.C."/>
            <person name="Birol I."/>
        </authorList>
    </citation>
    <scope>NUCLEOTIDE SEQUENCE [LARGE SCALE GENOMIC DNA]</scope>
</reference>
<evidence type="ECO:0000313" key="2">
    <source>
        <dbReference type="Proteomes" id="UP000228934"/>
    </source>
</evidence>
<name>A0A2G9RI45_AQUCT</name>
<proteinExistence type="predicted"/>